<evidence type="ECO:0000313" key="9">
    <source>
        <dbReference type="Proteomes" id="UP001500618"/>
    </source>
</evidence>
<dbReference type="PROSITE" id="PS00761">
    <property type="entry name" value="SPASE_I_3"/>
    <property type="match status" value="1"/>
</dbReference>
<keyword evidence="6" id="KW-0645">Protease</keyword>
<dbReference type="CDD" id="cd06530">
    <property type="entry name" value="S26_SPase_I"/>
    <property type="match status" value="1"/>
</dbReference>
<evidence type="ECO:0000256" key="4">
    <source>
        <dbReference type="ARBA" id="ARBA00013208"/>
    </source>
</evidence>
<comment type="caution">
    <text evidence="8">The sequence shown here is derived from an EMBL/GenBank/DDBJ whole genome shotgun (WGS) entry which is preliminary data.</text>
</comment>
<keyword evidence="9" id="KW-1185">Reference proteome</keyword>
<evidence type="ECO:0000313" key="8">
    <source>
        <dbReference type="EMBL" id="GAA1667245.1"/>
    </source>
</evidence>
<dbReference type="InterPro" id="IPR019758">
    <property type="entry name" value="Pept_S26A_signal_pept_1_CS"/>
</dbReference>
<feature type="domain" description="Peptidase S26" evidence="7">
    <location>
        <begin position="19"/>
        <end position="180"/>
    </location>
</feature>
<keyword evidence="5 6" id="KW-0378">Hydrolase</keyword>
<accession>A0ABP4S4M4</accession>
<dbReference type="Gene3D" id="2.10.109.10">
    <property type="entry name" value="Umud Fragment, subunit A"/>
    <property type="match status" value="1"/>
</dbReference>
<dbReference type="EMBL" id="BAAANY010000005">
    <property type="protein sequence ID" value="GAA1667245.1"/>
    <property type="molecule type" value="Genomic_DNA"/>
</dbReference>
<comment type="similarity">
    <text evidence="3 6">Belongs to the peptidase S26 family.</text>
</comment>
<dbReference type="InterPro" id="IPR000223">
    <property type="entry name" value="Pept_S26A_signal_pept_1"/>
</dbReference>
<dbReference type="NCBIfam" id="TIGR02227">
    <property type="entry name" value="sigpep_I_bact"/>
    <property type="match status" value="1"/>
</dbReference>
<evidence type="ECO:0000256" key="5">
    <source>
        <dbReference type="ARBA" id="ARBA00022801"/>
    </source>
</evidence>
<dbReference type="EC" id="3.4.21.89" evidence="4 6"/>
<dbReference type="InterPro" id="IPR019533">
    <property type="entry name" value="Peptidase_S26"/>
</dbReference>
<evidence type="ECO:0000259" key="7">
    <source>
        <dbReference type="Pfam" id="PF10502"/>
    </source>
</evidence>
<dbReference type="PANTHER" id="PTHR43390:SF1">
    <property type="entry name" value="CHLOROPLAST PROCESSING PEPTIDASE"/>
    <property type="match status" value="1"/>
</dbReference>
<dbReference type="SUPFAM" id="SSF51306">
    <property type="entry name" value="LexA/Signal peptidase"/>
    <property type="match status" value="1"/>
</dbReference>
<evidence type="ECO:0000256" key="2">
    <source>
        <dbReference type="ARBA" id="ARBA00004401"/>
    </source>
</evidence>
<evidence type="ECO:0000256" key="6">
    <source>
        <dbReference type="RuleBase" id="RU362042"/>
    </source>
</evidence>
<comment type="catalytic activity">
    <reaction evidence="1 6">
        <text>Cleavage of hydrophobic, N-terminal signal or leader sequences from secreted and periplasmic proteins.</text>
        <dbReference type="EC" id="3.4.21.89"/>
    </reaction>
</comment>
<dbReference type="Pfam" id="PF10502">
    <property type="entry name" value="Peptidase_S26"/>
    <property type="match status" value="1"/>
</dbReference>
<dbReference type="InterPro" id="IPR036286">
    <property type="entry name" value="LexA/Signal_pep-like_sf"/>
</dbReference>
<sequence>MPGVIDGRTTRPVRLLLAVTALVILVCAATVLLLRIQVYAVPTDSMVPTLRPGDRLLADTGWPGRSTASRGDVVVLANPVWSNGPSDGFLVKRVIGTAGDVVLCCDNRGRVVVNGVPLVEPYVAPGDDPSDVPFSVRVPPGALFVLGDHRSVSADSRAHMGEPGGGTVPARQVRGIVVGVVYPRLGGVSGASSG</sequence>
<evidence type="ECO:0000256" key="1">
    <source>
        <dbReference type="ARBA" id="ARBA00000677"/>
    </source>
</evidence>
<organism evidence="8 9">
    <name type="scientific">Fodinicola feengrottensis</name>
    <dbReference type="NCBI Taxonomy" id="435914"/>
    <lineage>
        <taxon>Bacteria</taxon>
        <taxon>Bacillati</taxon>
        <taxon>Actinomycetota</taxon>
        <taxon>Actinomycetes</taxon>
        <taxon>Mycobacteriales</taxon>
        <taxon>Fodinicola</taxon>
    </lineage>
</organism>
<name>A0ABP4S4M4_9ACTN</name>
<evidence type="ECO:0000256" key="3">
    <source>
        <dbReference type="ARBA" id="ARBA00009370"/>
    </source>
</evidence>
<reference evidence="9" key="1">
    <citation type="journal article" date="2019" name="Int. J. Syst. Evol. Microbiol.">
        <title>The Global Catalogue of Microorganisms (GCM) 10K type strain sequencing project: providing services to taxonomists for standard genome sequencing and annotation.</title>
        <authorList>
            <consortium name="The Broad Institute Genomics Platform"/>
            <consortium name="The Broad Institute Genome Sequencing Center for Infectious Disease"/>
            <person name="Wu L."/>
            <person name="Ma J."/>
        </authorList>
    </citation>
    <scope>NUCLEOTIDE SEQUENCE [LARGE SCALE GENOMIC DNA]</scope>
    <source>
        <strain evidence="9">JCM 14718</strain>
    </source>
</reference>
<protein>
    <recommendedName>
        <fullName evidence="4 6">Signal peptidase I</fullName>
        <ecNumber evidence="4 6">3.4.21.89</ecNumber>
    </recommendedName>
</protein>
<comment type="subcellular location">
    <subcellularLocation>
        <location evidence="2">Cell membrane</location>
        <topology evidence="2">Single-pass type II membrane protein</topology>
    </subcellularLocation>
    <subcellularLocation>
        <location evidence="6">Membrane</location>
        <topology evidence="6">Single-pass type II membrane protein</topology>
    </subcellularLocation>
</comment>
<gene>
    <name evidence="8" type="ORF">GCM10009765_15910</name>
</gene>
<dbReference type="PRINTS" id="PR00727">
    <property type="entry name" value="LEADERPTASE"/>
</dbReference>
<dbReference type="Proteomes" id="UP001500618">
    <property type="component" value="Unassembled WGS sequence"/>
</dbReference>
<dbReference type="PANTHER" id="PTHR43390">
    <property type="entry name" value="SIGNAL PEPTIDASE I"/>
    <property type="match status" value="1"/>
</dbReference>
<proteinExistence type="inferred from homology"/>